<gene>
    <name evidence="2" type="ordered locus">MYPU_2420</name>
</gene>
<feature type="transmembrane region" description="Helical" evidence="1">
    <location>
        <begin position="122"/>
        <end position="142"/>
    </location>
</feature>
<evidence type="ECO:0000313" key="2">
    <source>
        <dbReference type="EMBL" id="CAC13415.1"/>
    </source>
</evidence>
<dbReference type="NCBIfam" id="TIGR01906">
    <property type="entry name" value="integ_TIGR01906"/>
    <property type="match status" value="1"/>
</dbReference>
<evidence type="ECO:0000313" key="3">
    <source>
        <dbReference type="Proteomes" id="UP000000528"/>
    </source>
</evidence>
<dbReference type="RefSeq" id="WP_010925046.1">
    <property type="nucleotide sequence ID" value="NC_002771.1"/>
</dbReference>
<keyword evidence="1" id="KW-0812">Transmembrane</keyword>
<dbReference type="AlphaFoldDB" id="Q98QW8"/>
<evidence type="ECO:0000256" key="1">
    <source>
        <dbReference type="SAM" id="Phobius"/>
    </source>
</evidence>
<dbReference type="HOGENOM" id="CLU_093826_1_0_14"/>
<dbReference type="Proteomes" id="UP000000528">
    <property type="component" value="Chromosome"/>
</dbReference>
<reference evidence="2 3" key="1">
    <citation type="journal article" date="2001" name="Nucleic Acids Res.">
        <title>The complete genome sequence of the murine respiratory pathogen Mycoplasma pulmonis.</title>
        <authorList>
            <person name="Chambaud I."/>
            <person name="Heilig R."/>
            <person name="Ferris S."/>
            <person name="Barbe V."/>
            <person name="Samson D."/>
            <person name="Galisson F."/>
            <person name="Moszer I."/>
            <person name="Dybvig K."/>
            <person name="Wroblewski H."/>
            <person name="Viari A."/>
            <person name="Rocha E.P.C."/>
            <person name="Blanchard A."/>
        </authorList>
    </citation>
    <scope>NUCLEOTIDE SEQUENCE [LARGE SCALE GENOMIC DNA]</scope>
    <source>
        <strain evidence="2 3">UAB CTIP</strain>
    </source>
</reference>
<dbReference type="eggNOG" id="COG4478">
    <property type="taxonomic scope" value="Bacteria"/>
</dbReference>
<dbReference type="EMBL" id="AL445563">
    <property type="protein sequence ID" value="CAC13415.1"/>
    <property type="molecule type" value="Genomic_DNA"/>
</dbReference>
<sequence length="244" mass="28074">MQNQKSHFYKHKFLKHTATFLNTISLLIITITLISLLSIFFSKWIYNSQVHSLQLESSINEKLKDNGSNLSVTTSQIVGAYSEIIDYLVPFSKKSDLNLTHFPMSKSGVSHFKDVKFLVENLAISGIFFALLFIPLTIYLTLVHRSYSYLKYSFIAILILGLIIGIAIAANFQIAFEYFHKIFFSNSTWRFDGNVDPIIYALPPRFFMSAAILIIVVIFAVHIVYLFIYIILLRKERKRPVISL</sequence>
<proteinExistence type="predicted"/>
<keyword evidence="3" id="KW-1185">Reference proteome</keyword>
<accession>Q98QW8</accession>
<dbReference type="PIR" id="B90542">
    <property type="entry name" value="B90542"/>
</dbReference>
<name>Q98QW8_MYCPU</name>
<feature type="transmembrane region" description="Helical" evidence="1">
    <location>
        <begin position="20"/>
        <end position="46"/>
    </location>
</feature>
<dbReference type="Pfam" id="PF07314">
    <property type="entry name" value="Lit"/>
    <property type="match status" value="1"/>
</dbReference>
<organism evidence="3">
    <name type="scientific">Mycoplasmopsis pulmonis (strain UAB CTIP)</name>
    <name type="common">Mycoplasma pulmonis</name>
    <dbReference type="NCBI Taxonomy" id="272635"/>
    <lineage>
        <taxon>Bacteria</taxon>
        <taxon>Bacillati</taxon>
        <taxon>Mycoplasmatota</taxon>
        <taxon>Mycoplasmoidales</taxon>
        <taxon>Metamycoplasmataceae</taxon>
        <taxon>Mycoplasmopsis</taxon>
    </lineage>
</organism>
<dbReference type="InterPro" id="IPR010178">
    <property type="entry name" value="Lit"/>
</dbReference>
<keyword evidence="1" id="KW-1133">Transmembrane helix</keyword>
<feature type="transmembrane region" description="Helical" evidence="1">
    <location>
        <begin position="206"/>
        <end position="232"/>
    </location>
</feature>
<evidence type="ECO:0008006" key="4">
    <source>
        <dbReference type="Google" id="ProtNLM"/>
    </source>
</evidence>
<keyword evidence="1" id="KW-0472">Membrane</keyword>
<protein>
    <recommendedName>
        <fullName evidence="4">TIGR01906 family membrane protein</fullName>
    </recommendedName>
</protein>
<dbReference type="STRING" id="272635.gene:17576830"/>
<feature type="transmembrane region" description="Helical" evidence="1">
    <location>
        <begin position="154"/>
        <end position="176"/>
    </location>
</feature>
<dbReference type="KEGG" id="mpu:MYPU_2420"/>